<accession>A0A835VIG2</accession>
<evidence type="ECO:0000313" key="2">
    <source>
        <dbReference type="EMBL" id="KAG0497681.1"/>
    </source>
</evidence>
<comment type="caution">
    <text evidence="2">The sequence shown here is derived from an EMBL/GenBank/DDBJ whole genome shotgun (WGS) entry which is preliminary data.</text>
</comment>
<name>A0A835VIG2_VANPL</name>
<dbReference type="AlphaFoldDB" id="A0A835VIG2"/>
<evidence type="ECO:0000313" key="3">
    <source>
        <dbReference type="Proteomes" id="UP000636800"/>
    </source>
</evidence>
<dbReference type="Proteomes" id="UP000636800">
    <property type="component" value="Chromosome 1"/>
</dbReference>
<feature type="region of interest" description="Disordered" evidence="1">
    <location>
        <begin position="104"/>
        <end position="124"/>
    </location>
</feature>
<dbReference type="OrthoDB" id="415590at2759"/>
<evidence type="ECO:0000256" key="1">
    <source>
        <dbReference type="SAM" id="MobiDB-lite"/>
    </source>
</evidence>
<keyword evidence="3" id="KW-1185">Reference proteome</keyword>
<dbReference type="EMBL" id="JADCNL010000001">
    <property type="protein sequence ID" value="KAG0497681.1"/>
    <property type="molecule type" value="Genomic_DNA"/>
</dbReference>
<proteinExistence type="predicted"/>
<gene>
    <name evidence="2" type="ORF">HPP92_002372</name>
</gene>
<protein>
    <submittedName>
        <fullName evidence="2">Uncharacterized protein</fullName>
    </submittedName>
</protein>
<sequence>MSISFILSLTVPKRHKSSTEADSSLHQLEQGEGEALLPKLPPLSWSEFCKLKANRSHRRALWACSPRPLVPLQGADTAKHIDHASIVLDPRLRPMAQDFVEETPPFSEQPGMAASIQKPQEGNIGRDHSGLLHREKMSKGIMSPIMQDSSSDQCAPELQGAILQGEYSPKSRNWATRHPSAPRRRGPPLIETADLYIPRYHPIPRCNTPKTQFFEHQCGIRKQSSPTVSINHDVVEHGIGFAARWQRAVCNQSPSIFYVSTDNCGKSRKARMMVFQEKLFGSGILSNTWRA</sequence>
<reference evidence="2 3" key="1">
    <citation type="journal article" date="2020" name="Nat. Food">
        <title>A phased Vanilla planifolia genome enables genetic improvement of flavour and production.</title>
        <authorList>
            <person name="Hasing T."/>
            <person name="Tang H."/>
            <person name="Brym M."/>
            <person name="Khazi F."/>
            <person name="Huang T."/>
            <person name="Chambers A.H."/>
        </authorList>
    </citation>
    <scope>NUCLEOTIDE SEQUENCE [LARGE SCALE GENOMIC DNA]</scope>
    <source>
        <tissue evidence="2">Leaf</tissue>
    </source>
</reference>
<organism evidence="2 3">
    <name type="scientific">Vanilla planifolia</name>
    <name type="common">Vanilla</name>
    <dbReference type="NCBI Taxonomy" id="51239"/>
    <lineage>
        <taxon>Eukaryota</taxon>
        <taxon>Viridiplantae</taxon>
        <taxon>Streptophyta</taxon>
        <taxon>Embryophyta</taxon>
        <taxon>Tracheophyta</taxon>
        <taxon>Spermatophyta</taxon>
        <taxon>Magnoliopsida</taxon>
        <taxon>Liliopsida</taxon>
        <taxon>Asparagales</taxon>
        <taxon>Orchidaceae</taxon>
        <taxon>Vanilloideae</taxon>
        <taxon>Vanilleae</taxon>
        <taxon>Vanilla</taxon>
    </lineage>
</organism>